<dbReference type="AlphaFoldDB" id="A0A840YD75"/>
<dbReference type="InterPro" id="IPR036567">
    <property type="entry name" value="RHF-like"/>
</dbReference>
<dbReference type="Gene3D" id="3.30.160.100">
    <property type="entry name" value="Ribosome hibernation promotion factor-like"/>
    <property type="match status" value="1"/>
</dbReference>
<accession>A0A840YD75</accession>
<organism evidence="1 2">
    <name type="scientific">Muricoccus pecuniae</name>
    <dbReference type="NCBI Taxonomy" id="693023"/>
    <lineage>
        <taxon>Bacteria</taxon>
        <taxon>Pseudomonadati</taxon>
        <taxon>Pseudomonadota</taxon>
        <taxon>Alphaproteobacteria</taxon>
        <taxon>Acetobacterales</taxon>
        <taxon>Roseomonadaceae</taxon>
        <taxon>Muricoccus</taxon>
    </lineage>
</organism>
<reference evidence="1 2" key="1">
    <citation type="submission" date="2020-08" db="EMBL/GenBank/DDBJ databases">
        <title>Genomic Encyclopedia of Type Strains, Phase IV (KMG-IV): sequencing the most valuable type-strain genomes for metagenomic binning, comparative biology and taxonomic classification.</title>
        <authorList>
            <person name="Goeker M."/>
        </authorList>
    </citation>
    <scope>NUCLEOTIDE SEQUENCE [LARGE SCALE GENOMIC DNA]</scope>
    <source>
        <strain evidence="1 2">DSM 25622</strain>
    </source>
</reference>
<comment type="caution">
    <text evidence="1">The sequence shown here is derived from an EMBL/GenBank/DDBJ whole genome shotgun (WGS) entry which is preliminary data.</text>
</comment>
<proteinExistence type="predicted"/>
<sequence>MAAPDIDATEREGRIIVSGHQTDVGEALRSHATEQATRLSAKYFNGAEDITITFSPNSKGAGFGCNVRVHAGRNLFFDGHGEDPRNAYTAFSMALERVAKQLRRQKRALREDKPVNATKEGLL</sequence>
<dbReference type="SUPFAM" id="SSF69754">
    <property type="entry name" value="Ribosome binding protein Y (YfiA homologue)"/>
    <property type="match status" value="1"/>
</dbReference>
<gene>
    <name evidence="1" type="ORF">FHS87_002352</name>
</gene>
<evidence type="ECO:0000313" key="1">
    <source>
        <dbReference type="EMBL" id="MBB5694307.1"/>
    </source>
</evidence>
<keyword evidence="2" id="KW-1185">Reference proteome</keyword>
<dbReference type="Proteomes" id="UP000580654">
    <property type="component" value="Unassembled WGS sequence"/>
</dbReference>
<dbReference type="RefSeq" id="WP_184518168.1">
    <property type="nucleotide sequence ID" value="NZ_JACIJD010000009.1"/>
</dbReference>
<protein>
    <submittedName>
        <fullName evidence="1">Ribosomal subunit interface protein</fullName>
    </submittedName>
</protein>
<evidence type="ECO:0000313" key="2">
    <source>
        <dbReference type="Proteomes" id="UP000580654"/>
    </source>
</evidence>
<dbReference type="Pfam" id="PF02482">
    <property type="entry name" value="Ribosomal_S30AE"/>
    <property type="match status" value="1"/>
</dbReference>
<name>A0A840YD75_9PROT</name>
<dbReference type="EMBL" id="JACIJD010000009">
    <property type="protein sequence ID" value="MBB5694307.1"/>
    <property type="molecule type" value="Genomic_DNA"/>
</dbReference>
<dbReference type="InterPro" id="IPR003489">
    <property type="entry name" value="RHF/RaiA"/>
</dbReference>